<proteinExistence type="predicted"/>
<dbReference type="EMBL" id="JALBCA010000044">
    <property type="protein sequence ID" value="KAI2386859.1"/>
    <property type="molecule type" value="Genomic_DNA"/>
</dbReference>
<sequence length="872" mass="94459">MLPTAKHPTSSRLRDRSLPRSHASDCDDNETPAASTASRSKIKARRRRSSHGTARRASAASVKHRVRRPDTAHRSSTSSLRKDESSMPGVDASYAASLLSSRAGRPYPAFSKSHCKEAVGSRENVDAGINILTPEPTDIAGEKTTDDRPSSRNKNNQAKRQSTATNATRPPSPPLTNDENQPSRRSTPSVRIADVKGAAKAGDDTKKPKSRPHSTRSSSSLKRVSSEHARKNGEAIPRPSTPSSKFKIFDAFQLSHRSPAASLKQKQQAKDDKSKRSSKARNSMSSTSSVSDDATVLGPKHSSMTSHQKTSSSLRSKKSTGRPGTSAGGNSSPPNVPPFNEREITPVASVIHPPPPPTHDASLTAPKVDYLLQTGGLHYTVPRNFLSASGSPNVAQQSVDPVAVGARLFEPFSRLLDDYGAVLSKRGSLAVATGYRSVARRLLDRLEAVFARDISQEVCECVMCAETDLPDEGGGVSWGEVLELVSGRSELPPWPPFQIHTEPDSADIGGPAHVPMQKLDIDVPKALREHYIQQSRKTKQAVDDWLSRQAQDTASAPEMIDDETLAFAMLTYLNPEQRELFSKFLELPNSPPLSKSTTANPRARPEALVLGGVAIQRLYRLTSEPRDPDTALYMVNNPSMHHVLATLSAISNDEWDILISGRFDGFLRSGAEDHLPQSSMPAASWNGKRGMPRGVNGSGMYPASQLYGRRHGAASFGAPISVDEENEIAALAEIERNIYVGMEALEDAFEALHYKAESIRTILRERNAGLTVANQARRGGLGSLGSANGAANSGFSNLAGTNDCETDDGIDDTLSSIAPSESASNISSSRRRRPKRRTERRTPSVVGEENEDEVHYLNIPKRISTTNSGRRR</sequence>
<organism evidence="1">
    <name type="scientific">Ophidiomyces ophidiicola</name>
    <dbReference type="NCBI Taxonomy" id="1387563"/>
    <lineage>
        <taxon>Eukaryota</taxon>
        <taxon>Fungi</taxon>
        <taxon>Dikarya</taxon>
        <taxon>Ascomycota</taxon>
        <taxon>Pezizomycotina</taxon>
        <taxon>Eurotiomycetes</taxon>
        <taxon>Eurotiomycetidae</taxon>
        <taxon>Onygenales</taxon>
        <taxon>Onygenaceae</taxon>
        <taxon>Ophidiomyces</taxon>
    </lineage>
</organism>
<name>A0ACB8UWJ8_9EURO</name>
<protein>
    <submittedName>
        <fullName evidence="1">Methyl-CpG-binding domain protein 5</fullName>
    </submittedName>
</protein>
<comment type="caution">
    <text evidence="1">The sequence shown here is derived from an EMBL/GenBank/DDBJ whole genome shotgun (WGS) entry which is preliminary data.</text>
</comment>
<accession>A0ACB8UWJ8</accession>
<evidence type="ECO:0000313" key="1">
    <source>
        <dbReference type="EMBL" id="KAI2386859.1"/>
    </source>
</evidence>
<reference evidence="1" key="1">
    <citation type="journal article" date="2022" name="bioRxiv">
        <title>Population genetic analysis of Ophidiomyces ophidiicola, the causative agent of snake fungal disease, indicates recent introductions to the USA.</title>
        <authorList>
            <person name="Ladner J.T."/>
            <person name="Palmer J.M."/>
            <person name="Ettinger C.L."/>
            <person name="Stajich J.E."/>
            <person name="Farrell T.M."/>
            <person name="Glorioso B.M."/>
            <person name="Lawson B."/>
            <person name="Price S.J."/>
            <person name="Stengle A.G."/>
            <person name="Grear D.A."/>
            <person name="Lorch J.M."/>
        </authorList>
    </citation>
    <scope>NUCLEOTIDE SEQUENCE</scope>
    <source>
        <strain evidence="1">NWHC 24266-5</strain>
    </source>
</reference>
<gene>
    <name evidence="1" type="primary">MBD5_2</name>
    <name evidence="1" type="ORF">LOY88_003417</name>
</gene>